<dbReference type="InterPro" id="IPR001080">
    <property type="entry name" value="3Fe4S_ferredoxin"/>
</dbReference>
<dbReference type="EMBL" id="DVHN01000105">
    <property type="protein sequence ID" value="HIR88925.1"/>
    <property type="molecule type" value="Genomic_DNA"/>
</dbReference>
<dbReference type="SUPFAM" id="SSF54862">
    <property type="entry name" value="4Fe-4S ferredoxins"/>
    <property type="match status" value="1"/>
</dbReference>
<gene>
    <name evidence="8" type="ORF">IAC96_08260</name>
</gene>
<dbReference type="Proteomes" id="UP000824201">
    <property type="component" value="Unassembled WGS sequence"/>
</dbReference>
<sequence length="62" mass="6666">MKAHVDQSGCISCALCVDTCPEIFHFNKEAKAEAVDKKIPSDAMDLAEKARDGCPVSVISIQ</sequence>
<evidence type="ECO:0000256" key="1">
    <source>
        <dbReference type="ARBA" id="ARBA00022448"/>
    </source>
</evidence>
<organism evidence="8 9">
    <name type="scientific">Candidatus Fimimorpha faecalis</name>
    <dbReference type="NCBI Taxonomy" id="2840824"/>
    <lineage>
        <taxon>Bacteria</taxon>
        <taxon>Bacillati</taxon>
        <taxon>Bacillota</taxon>
        <taxon>Clostridia</taxon>
        <taxon>Eubacteriales</taxon>
        <taxon>Candidatus Fimimorpha</taxon>
    </lineage>
</organism>
<keyword evidence="5 6" id="KW-0411">Iron-sulfur</keyword>
<evidence type="ECO:0000256" key="4">
    <source>
        <dbReference type="ARBA" id="ARBA00023004"/>
    </source>
</evidence>
<dbReference type="PROSITE" id="PS00198">
    <property type="entry name" value="4FE4S_FER_1"/>
    <property type="match status" value="1"/>
</dbReference>
<keyword evidence="1 6" id="KW-0813">Transport</keyword>
<reference evidence="8" key="2">
    <citation type="journal article" date="2021" name="PeerJ">
        <title>Extensive microbial diversity within the chicken gut microbiome revealed by metagenomics and culture.</title>
        <authorList>
            <person name="Gilroy R."/>
            <person name="Ravi A."/>
            <person name="Getino M."/>
            <person name="Pursley I."/>
            <person name="Horton D.L."/>
            <person name="Alikhan N.F."/>
            <person name="Baker D."/>
            <person name="Gharbi K."/>
            <person name="Hall N."/>
            <person name="Watson M."/>
            <person name="Adriaenssens E.M."/>
            <person name="Foster-Nyarko E."/>
            <person name="Jarju S."/>
            <person name="Secka A."/>
            <person name="Antonio M."/>
            <person name="Oren A."/>
            <person name="Chaudhuri R.R."/>
            <person name="La Ragione R."/>
            <person name="Hildebrand F."/>
            <person name="Pallen M.J."/>
        </authorList>
    </citation>
    <scope>NUCLEOTIDE SEQUENCE</scope>
    <source>
        <strain evidence="8">ChiW13-3771</strain>
    </source>
</reference>
<dbReference type="InterPro" id="IPR017900">
    <property type="entry name" value="4Fe4S_Fe_S_CS"/>
</dbReference>
<evidence type="ECO:0000259" key="7">
    <source>
        <dbReference type="PROSITE" id="PS51379"/>
    </source>
</evidence>
<protein>
    <recommendedName>
        <fullName evidence="6">Ferredoxin</fullName>
    </recommendedName>
</protein>
<dbReference type="AlphaFoldDB" id="A0A9D1EEY6"/>
<feature type="domain" description="4Fe-4S ferredoxin-type" evidence="7">
    <location>
        <begin position="1"/>
        <end position="29"/>
    </location>
</feature>
<dbReference type="PANTHER" id="PTHR36923:SF3">
    <property type="entry name" value="FERREDOXIN"/>
    <property type="match status" value="1"/>
</dbReference>
<dbReference type="Pfam" id="PF13370">
    <property type="entry name" value="Fer4_13"/>
    <property type="match status" value="1"/>
</dbReference>
<dbReference type="PROSITE" id="PS51379">
    <property type="entry name" value="4FE4S_FER_2"/>
    <property type="match status" value="1"/>
</dbReference>
<dbReference type="InterPro" id="IPR017896">
    <property type="entry name" value="4Fe4S_Fe-S-bd"/>
</dbReference>
<dbReference type="GO" id="GO:0051536">
    <property type="term" value="F:iron-sulfur cluster binding"/>
    <property type="evidence" value="ECO:0007669"/>
    <property type="project" value="UniProtKB-KW"/>
</dbReference>
<dbReference type="Gene3D" id="3.30.70.20">
    <property type="match status" value="1"/>
</dbReference>
<evidence type="ECO:0000256" key="3">
    <source>
        <dbReference type="ARBA" id="ARBA00022982"/>
    </source>
</evidence>
<keyword evidence="3 6" id="KW-0249">Electron transport</keyword>
<proteinExistence type="predicted"/>
<keyword evidence="2 6" id="KW-0479">Metal-binding</keyword>
<evidence type="ECO:0000313" key="9">
    <source>
        <dbReference type="Proteomes" id="UP000824201"/>
    </source>
</evidence>
<dbReference type="InterPro" id="IPR051269">
    <property type="entry name" value="Fe-S_cluster_ET"/>
</dbReference>
<dbReference type="PRINTS" id="PR00352">
    <property type="entry name" value="3FE4SFRDOXIN"/>
</dbReference>
<evidence type="ECO:0000313" key="8">
    <source>
        <dbReference type="EMBL" id="HIR88925.1"/>
    </source>
</evidence>
<dbReference type="GO" id="GO:0009055">
    <property type="term" value="F:electron transfer activity"/>
    <property type="evidence" value="ECO:0007669"/>
    <property type="project" value="UniProtKB-UniRule"/>
</dbReference>
<dbReference type="GO" id="GO:0005506">
    <property type="term" value="F:iron ion binding"/>
    <property type="evidence" value="ECO:0007669"/>
    <property type="project" value="UniProtKB-UniRule"/>
</dbReference>
<evidence type="ECO:0000256" key="5">
    <source>
        <dbReference type="ARBA" id="ARBA00023014"/>
    </source>
</evidence>
<dbReference type="PANTHER" id="PTHR36923">
    <property type="entry name" value="FERREDOXIN"/>
    <property type="match status" value="1"/>
</dbReference>
<comment type="function">
    <text evidence="6">Ferredoxins are iron-sulfur proteins that transfer electrons in a wide variety of metabolic reactions.</text>
</comment>
<comment type="caution">
    <text evidence="8">The sequence shown here is derived from an EMBL/GenBank/DDBJ whole genome shotgun (WGS) entry which is preliminary data.</text>
</comment>
<reference evidence="8" key="1">
    <citation type="submission" date="2020-10" db="EMBL/GenBank/DDBJ databases">
        <authorList>
            <person name="Gilroy R."/>
        </authorList>
    </citation>
    <scope>NUCLEOTIDE SEQUENCE</scope>
    <source>
        <strain evidence="8">ChiW13-3771</strain>
    </source>
</reference>
<evidence type="ECO:0000256" key="2">
    <source>
        <dbReference type="ARBA" id="ARBA00022723"/>
    </source>
</evidence>
<evidence type="ECO:0000256" key="6">
    <source>
        <dbReference type="RuleBase" id="RU368020"/>
    </source>
</evidence>
<accession>A0A9D1EEY6</accession>
<keyword evidence="4 6" id="KW-0408">Iron</keyword>
<name>A0A9D1EEY6_9FIRM</name>